<dbReference type="AlphaFoldDB" id="A0A2R6NKN3"/>
<dbReference type="PANTHER" id="PTHR45847">
    <property type="entry name" value="FATTY ACID AMIDE HYDROLASE"/>
    <property type="match status" value="1"/>
</dbReference>
<feature type="domain" description="Amidase" evidence="1">
    <location>
        <begin position="2"/>
        <end position="392"/>
    </location>
</feature>
<organism evidence="2 3">
    <name type="scientific">Hermanssonia centrifuga</name>
    <dbReference type="NCBI Taxonomy" id="98765"/>
    <lineage>
        <taxon>Eukaryota</taxon>
        <taxon>Fungi</taxon>
        <taxon>Dikarya</taxon>
        <taxon>Basidiomycota</taxon>
        <taxon>Agaricomycotina</taxon>
        <taxon>Agaricomycetes</taxon>
        <taxon>Polyporales</taxon>
        <taxon>Meruliaceae</taxon>
        <taxon>Hermanssonia</taxon>
    </lineage>
</organism>
<dbReference type="InterPro" id="IPR052096">
    <property type="entry name" value="Endocannabinoid_amidase"/>
</dbReference>
<name>A0A2R6NKN3_9APHY</name>
<protein>
    <recommendedName>
        <fullName evidence="1">Amidase domain-containing protein</fullName>
    </recommendedName>
</protein>
<dbReference type="STRING" id="98765.A0A2R6NKN3"/>
<accession>A0A2R6NKN3</accession>
<dbReference type="GO" id="GO:0017064">
    <property type="term" value="F:fatty acid amide hydrolase activity"/>
    <property type="evidence" value="ECO:0007669"/>
    <property type="project" value="TreeGrafter"/>
</dbReference>
<dbReference type="GO" id="GO:0009062">
    <property type="term" value="P:fatty acid catabolic process"/>
    <property type="evidence" value="ECO:0007669"/>
    <property type="project" value="TreeGrafter"/>
</dbReference>
<dbReference type="PANTHER" id="PTHR45847:SF6">
    <property type="entry name" value="FATTY ACID AMIDE HYDROLASE"/>
    <property type="match status" value="1"/>
</dbReference>
<evidence type="ECO:0000313" key="2">
    <source>
        <dbReference type="EMBL" id="PSR72798.1"/>
    </source>
</evidence>
<evidence type="ECO:0000259" key="1">
    <source>
        <dbReference type="Pfam" id="PF01425"/>
    </source>
</evidence>
<dbReference type="SUPFAM" id="SSF75304">
    <property type="entry name" value="Amidase signature (AS) enzymes"/>
    <property type="match status" value="1"/>
</dbReference>
<keyword evidence="3" id="KW-1185">Reference proteome</keyword>
<dbReference type="InterPro" id="IPR023631">
    <property type="entry name" value="Amidase_dom"/>
</dbReference>
<dbReference type="Pfam" id="PF01425">
    <property type="entry name" value="Amidase"/>
    <property type="match status" value="1"/>
</dbReference>
<comment type="caution">
    <text evidence="2">The sequence shown here is derived from an EMBL/GenBank/DDBJ whole genome shotgun (WGS) entry which is preliminary data.</text>
</comment>
<dbReference type="Proteomes" id="UP000186601">
    <property type="component" value="Unassembled WGS sequence"/>
</dbReference>
<dbReference type="EMBL" id="MLYV02001134">
    <property type="protein sequence ID" value="PSR72798.1"/>
    <property type="molecule type" value="Genomic_DNA"/>
</dbReference>
<proteinExistence type="predicted"/>
<evidence type="ECO:0000313" key="3">
    <source>
        <dbReference type="Proteomes" id="UP000186601"/>
    </source>
</evidence>
<dbReference type="GO" id="GO:0004040">
    <property type="term" value="F:amidase activity"/>
    <property type="evidence" value="ECO:0007669"/>
    <property type="project" value="TreeGrafter"/>
</dbReference>
<dbReference type="InterPro" id="IPR036928">
    <property type="entry name" value="AS_sf"/>
</dbReference>
<sequence length="418" mass="46106">MDGSALGWGTDVGGSLRIPASYCGIYSFKPGNGRVGTMGAVGMLFLVFKNLDERLILGIDCIPGFEAVRTVCGPMGRSVEDLELACRVVFGLSSQNYGPAPLPFRAHELPERLKFGYYTSEDVLLIIAIWIPDNFIKPSPVCQRAVLQTVEALRREGHECIEFTVPEPSKPMELFLALISSDGNKTLFAPIGPDPQVRPLLDAIGLTNKPLQQAELATVALGPKLYGWLRSFAAWFIERSFDDRICANLLRASRKKSVDDFWRICSEAKEYARMFNQEVWEKHQFDGIIAPVQAMPALPHESVAYVGSLSCPTVLYNIVDSPVGTIPVTRVDPVLDSLTEEWSNPKVGTGHGSPLVERLLYRGEGAMYNAQKMAGLPVGVQVVGKKWEEEKVIEMMKVVDRVLGQRGFGPGCWSSQKQ</sequence>
<dbReference type="Gene3D" id="3.90.1300.10">
    <property type="entry name" value="Amidase signature (AS) domain"/>
    <property type="match status" value="1"/>
</dbReference>
<reference evidence="2 3" key="1">
    <citation type="submission" date="2018-02" db="EMBL/GenBank/DDBJ databases">
        <title>Genome sequence of the basidiomycete white-rot fungus Phlebia centrifuga.</title>
        <authorList>
            <person name="Granchi Z."/>
            <person name="Peng M."/>
            <person name="de Vries R.P."/>
            <person name="Hilden K."/>
            <person name="Makela M.R."/>
            <person name="Grigoriev I."/>
            <person name="Riley R."/>
        </authorList>
    </citation>
    <scope>NUCLEOTIDE SEQUENCE [LARGE SCALE GENOMIC DNA]</scope>
    <source>
        <strain evidence="2 3">FBCC195</strain>
    </source>
</reference>
<gene>
    <name evidence="2" type="ORF">PHLCEN_2v11295</name>
</gene>
<dbReference type="OrthoDB" id="6428749at2759"/>